<dbReference type="PANTHER" id="PTHR23308">
    <property type="entry name" value="NUCLEAR INHIBITOR OF PROTEIN PHOSPHATASE-1"/>
    <property type="match status" value="1"/>
</dbReference>
<dbReference type="Gene3D" id="2.60.200.20">
    <property type="match status" value="1"/>
</dbReference>
<sequence>MARESRSRSPIRRERPRYMPDERHEWKEPRRDRTRKYREDDNDGGRNRYRQRRDEAERVGEDRFRRGSERRERFGSVERERDSYDRRKERDERDHERESDDRDVRRRDERDYDRRAGPSTTVRHSPRPNSRPLSRPRSPSHSQSKSPISDKDKDKGKPNLNPSGLLAAATNTVQLTDGTSTVLKYNEPPEARKPPIGWRLYVFKGKEQTDLLHIHRQSCYLIGRDKAIVDIYVEHPSCSKQHAVIQYRSVQQKDEFGSSKAVIKPFIIDLESTNSTIVNDETIPVSRYYELKMGDIIKFGQSAREYVLLHDDA</sequence>
<evidence type="ECO:0000313" key="3">
    <source>
        <dbReference type="EMBL" id="THH07410.1"/>
    </source>
</evidence>
<dbReference type="InterPro" id="IPR000253">
    <property type="entry name" value="FHA_dom"/>
</dbReference>
<keyword evidence="4" id="KW-1185">Reference proteome</keyword>
<dbReference type="Pfam" id="PF00498">
    <property type="entry name" value="FHA"/>
    <property type="match status" value="1"/>
</dbReference>
<dbReference type="OrthoDB" id="444265at2759"/>
<dbReference type="FunFam" id="2.60.200.20:FF:000038">
    <property type="entry name" value="FHA domain-containing protein SNIP1"/>
    <property type="match status" value="1"/>
</dbReference>
<dbReference type="SMART" id="SM00240">
    <property type="entry name" value="FHA"/>
    <property type="match status" value="1"/>
</dbReference>
<gene>
    <name evidence="3" type="ORF">EW145_g3388</name>
</gene>
<dbReference type="PROSITE" id="PS50006">
    <property type="entry name" value="FHA_DOMAIN"/>
    <property type="match status" value="1"/>
</dbReference>
<dbReference type="SUPFAM" id="SSF49879">
    <property type="entry name" value="SMAD/FHA domain"/>
    <property type="match status" value="1"/>
</dbReference>
<feature type="region of interest" description="Disordered" evidence="1">
    <location>
        <begin position="1"/>
        <end position="164"/>
    </location>
</feature>
<comment type="caution">
    <text evidence="3">The sequence shown here is derived from an EMBL/GenBank/DDBJ whole genome shotgun (WGS) entry which is preliminary data.</text>
</comment>
<evidence type="ECO:0000256" key="1">
    <source>
        <dbReference type="SAM" id="MobiDB-lite"/>
    </source>
</evidence>
<feature type="compositionally biased region" description="Basic and acidic residues" evidence="1">
    <location>
        <begin position="1"/>
        <end position="116"/>
    </location>
</feature>
<evidence type="ECO:0000313" key="4">
    <source>
        <dbReference type="Proteomes" id="UP000308199"/>
    </source>
</evidence>
<feature type="compositionally biased region" description="Basic and acidic residues" evidence="1">
    <location>
        <begin position="148"/>
        <end position="157"/>
    </location>
</feature>
<protein>
    <recommendedName>
        <fullName evidence="2">FHA domain-containing protein</fullName>
    </recommendedName>
</protein>
<dbReference type="Proteomes" id="UP000308199">
    <property type="component" value="Unassembled WGS sequence"/>
</dbReference>
<proteinExistence type="predicted"/>
<dbReference type="InterPro" id="IPR050923">
    <property type="entry name" value="Cell_Proc_Reg/RNA_Proc"/>
</dbReference>
<name>A0A4S4LCK7_9AGAM</name>
<dbReference type="EMBL" id="SGPK01000144">
    <property type="protein sequence ID" value="THH07410.1"/>
    <property type="molecule type" value="Genomic_DNA"/>
</dbReference>
<accession>A0A4S4LCK7</accession>
<dbReference type="AlphaFoldDB" id="A0A4S4LCK7"/>
<reference evidence="3 4" key="1">
    <citation type="submission" date="2019-02" db="EMBL/GenBank/DDBJ databases">
        <title>Genome sequencing of the rare red list fungi Phellinidium pouzarii.</title>
        <authorList>
            <person name="Buettner E."/>
            <person name="Kellner H."/>
        </authorList>
    </citation>
    <scope>NUCLEOTIDE SEQUENCE [LARGE SCALE GENOMIC DNA]</scope>
    <source>
        <strain evidence="3 4">DSM 108285</strain>
    </source>
</reference>
<evidence type="ECO:0000259" key="2">
    <source>
        <dbReference type="PROSITE" id="PS50006"/>
    </source>
</evidence>
<organism evidence="3 4">
    <name type="scientific">Phellinidium pouzarii</name>
    <dbReference type="NCBI Taxonomy" id="167371"/>
    <lineage>
        <taxon>Eukaryota</taxon>
        <taxon>Fungi</taxon>
        <taxon>Dikarya</taxon>
        <taxon>Basidiomycota</taxon>
        <taxon>Agaricomycotina</taxon>
        <taxon>Agaricomycetes</taxon>
        <taxon>Hymenochaetales</taxon>
        <taxon>Hymenochaetaceae</taxon>
        <taxon>Phellinidium</taxon>
    </lineage>
</organism>
<dbReference type="InterPro" id="IPR008984">
    <property type="entry name" value="SMAD_FHA_dom_sf"/>
</dbReference>
<feature type="compositionally biased region" description="Low complexity" evidence="1">
    <location>
        <begin position="127"/>
        <end position="147"/>
    </location>
</feature>
<feature type="domain" description="FHA" evidence="2">
    <location>
        <begin position="220"/>
        <end position="283"/>
    </location>
</feature>